<dbReference type="InterPro" id="IPR050640">
    <property type="entry name" value="Bact_2-comp_sensor_kinase"/>
</dbReference>
<organism evidence="4 5">
    <name type="scientific">Aquimarina mytili</name>
    <dbReference type="NCBI Taxonomy" id="874423"/>
    <lineage>
        <taxon>Bacteria</taxon>
        <taxon>Pseudomonadati</taxon>
        <taxon>Bacteroidota</taxon>
        <taxon>Flavobacteriia</taxon>
        <taxon>Flavobacteriales</taxon>
        <taxon>Flavobacteriaceae</taxon>
        <taxon>Aquimarina</taxon>
    </lineage>
</organism>
<dbReference type="Gene3D" id="3.30.565.10">
    <property type="entry name" value="Histidine kinase-like ATPase, C-terminal domain"/>
    <property type="match status" value="1"/>
</dbReference>
<reference evidence="4" key="1">
    <citation type="submission" date="2021-01" db="EMBL/GenBank/DDBJ databases">
        <authorList>
            <person name="Zhong Y.L."/>
        </authorList>
    </citation>
    <scope>NUCLEOTIDE SEQUENCE</scope>
    <source>
        <strain evidence="4">KCTC 23302</strain>
    </source>
</reference>
<feature type="transmembrane region" description="Helical" evidence="2">
    <location>
        <begin position="107"/>
        <end position="130"/>
    </location>
</feature>
<keyword evidence="2" id="KW-0812">Transmembrane</keyword>
<dbReference type="InterPro" id="IPR010559">
    <property type="entry name" value="Sig_transdc_His_kin_internal"/>
</dbReference>
<keyword evidence="1" id="KW-0175">Coiled coil</keyword>
<proteinExistence type="predicted"/>
<dbReference type="PANTHER" id="PTHR34220">
    <property type="entry name" value="SENSOR HISTIDINE KINASE YPDA"/>
    <property type="match status" value="1"/>
</dbReference>
<protein>
    <submittedName>
        <fullName evidence="4">Histidine kinase</fullName>
    </submittedName>
</protein>
<keyword evidence="5" id="KW-1185">Reference proteome</keyword>
<dbReference type="RefSeq" id="WP_201918990.1">
    <property type="nucleotide sequence ID" value="NZ_BAABAX010000005.1"/>
</dbReference>
<dbReference type="GO" id="GO:0000155">
    <property type="term" value="F:phosphorelay sensor kinase activity"/>
    <property type="evidence" value="ECO:0007669"/>
    <property type="project" value="InterPro"/>
</dbReference>
<name>A0A937D850_9FLAO</name>
<evidence type="ECO:0000313" key="4">
    <source>
        <dbReference type="EMBL" id="MBL0683725.1"/>
    </source>
</evidence>
<feature type="domain" description="Signal transduction histidine kinase internal region" evidence="3">
    <location>
        <begin position="152"/>
        <end position="228"/>
    </location>
</feature>
<dbReference type="PANTHER" id="PTHR34220:SF7">
    <property type="entry name" value="SENSOR HISTIDINE KINASE YPDA"/>
    <property type="match status" value="1"/>
</dbReference>
<evidence type="ECO:0000256" key="1">
    <source>
        <dbReference type="SAM" id="Coils"/>
    </source>
</evidence>
<evidence type="ECO:0000313" key="5">
    <source>
        <dbReference type="Proteomes" id="UP000651057"/>
    </source>
</evidence>
<dbReference type="Pfam" id="PF06580">
    <property type="entry name" value="His_kinase"/>
    <property type="match status" value="1"/>
</dbReference>
<feature type="coiled-coil region" evidence="1">
    <location>
        <begin position="132"/>
        <end position="159"/>
    </location>
</feature>
<feature type="transmembrane region" description="Helical" evidence="2">
    <location>
        <begin position="42"/>
        <end position="61"/>
    </location>
</feature>
<feature type="transmembrane region" description="Helical" evidence="2">
    <location>
        <begin position="73"/>
        <end position="95"/>
    </location>
</feature>
<keyword evidence="2" id="KW-1133">Transmembrane helix</keyword>
<evidence type="ECO:0000256" key="2">
    <source>
        <dbReference type="SAM" id="Phobius"/>
    </source>
</evidence>
<dbReference type="AlphaFoldDB" id="A0A937D850"/>
<feature type="transmembrane region" description="Helical" evidence="2">
    <location>
        <begin position="12"/>
        <end position="30"/>
    </location>
</feature>
<sequence length="337" mass="39252">MNTKLKRSDYVVIAIVYLVTTILNCINYYRQDSELIEYFIDIPAAIITSFIVSMLFIYWIIPNFLIKDKKYFHLTFWGLIILGIGGFITYIAGFWSGGHDWNNFPKWYNLIAISVFEITEEVGFTLGILLSKKFYESQAQFFKVQKQQKENELKLLRSQIDPHFLFNNLNTLDALIDSNTGKAKEYINRLSLIYRYLIQTKDAEVMELSEEIALAENYIFLIQTRFEKDYNFDIKKEIDLADRFIPTGAIQALLENVVKHNKAKQDTTINTTILIEEDWLKVSNNKTKISNGKESFGTGLQNLKTRYQLLSDQEVQIIDSESEFKVCIPIIRLSNES</sequence>
<gene>
    <name evidence="4" type="ORF">JJQ60_09375</name>
</gene>
<comment type="caution">
    <text evidence="4">The sequence shown here is derived from an EMBL/GenBank/DDBJ whole genome shotgun (WGS) entry which is preliminary data.</text>
</comment>
<dbReference type="Proteomes" id="UP000651057">
    <property type="component" value="Unassembled WGS sequence"/>
</dbReference>
<dbReference type="EMBL" id="JAERQJ010000003">
    <property type="protein sequence ID" value="MBL0683725.1"/>
    <property type="molecule type" value="Genomic_DNA"/>
</dbReference>
<accession>A0A937D850</accession>
<keyword evidence="2" id="KW-0472">Membrane</keyword>
<keyword evidence="4" id="KW-0808">Transferase</keyword>
<dbReference type="InterPro" id="IPR036890">
    <property type="entry name" value="HATPase_C_sf"/>
</dbReference>
<dbReference type="GO" id="GO:0016020">
    <property type="term" value="C:membrane"/>
    <property type="evidence" value="ECO:0007669"/>
    <property type="project" value="InterPro"/>
</dbReference>
<evidence type="ECO:0000259" key="3">
    <source>
        <dbReference type="Pfam" id="PF06580"/>
    </source>
</evidence>
<keyword evidence="4" id="KW-0418">Kinase</keyword>